<organism evidence="1 2">
    <name type="scientific">Fusarium beomiforme</name>
    <dbReference type="NCBI Taxonomy" id="44412"/>
    <lineage>
        <taxon>Eukaryota</taxon>
        <taxon>Fungi</taxon>
        <taxon>Dikarya</taxon>
        <taxon>Ascomycota</taxon>
        <taxon>Pezizomycotina</taxon>
        <taxon>Sordariomycetes</taxon>
        <taxon>Hypocreomycetidae</taxon>
        <taxon>Hypocreales</taxon>
        <taxon>Nectriaceae</taxon>
        <taxon>Fusarium</taxon>
        <taxon>Fusarium burgessii species complex</taxon>
    </lineage>
</organism>
<protein>
    <submittedName>
        <fullName evidence="1">Uncharacterized protein</fullName>
    </submittedName>
</protein>
<name>A0A9P5DQS5_9HYPO</name>
<keyword evidence="2" id="KW-1185">Reference proteome</keyword>
<gene>
    <name evidence="1" type="ORF">FBEOM_12248</name>
</gene>
<dbReference type="Proteomes" id="UP000730481">
    <property type="component" value="Unassembled WGS sequence"/>
</dbReference>
<reference evidence="1" key="2">
    <citation type="submission" date="2020-02" db="EMBL/GenBank/DDBJ databases">
        <title>Identification and distribution of gene clusters putatively required for synthesis of sphingolipid metabolism inhibitors in phylogenetically diverse species of the filamentous fungus Fusarium.</title>
        <authorList>
            <person name="Kim H.-S."/>
            <person name="Busman M."/>
            <person name="Brown D.W."/>
            <person name="Divon H."/>
            <person name="Uhlig S."/>
            <person name="Proctor R.H."/>
        </authorList>
    </citation>
    <scope>NUCLEOTIDE SEQUENCE</scope>
    <source>
        <strain evidence="1">NRRL 25174</strain>
    </source>
</reference>
<proteinExistence type="predicted"/>
<accession>A0A9P5DQS5</accession>
<dbReference type="EMBL" id="PVQB02000761">
    <property type="protein sequence ID" value="KAF4333926.1"/>
    <property type="molecule type" value="Genomic_DNA"/>
</dbReference>
<dbReference type="AlphaFoldDB" id="A0A9P5DQS5"/>
<evidence type="ECO:0000313" key="2">
    <source>
        <dbReference type="Proteomes" id="UP000730481"/>
    </source>
</evidence>
<reference evidence="1" key="1">
    <citation type="journal article" date="2017" name="Mycologia">
        <title>Fusarium algeriense, sp. nov., a novel toxigenic crown rot pathogen of durum wheat from Algeria is nested in the Fusarium burgessii species complex.</title>
        <authorList>
            <person name="Laraba I."/>
            <person name="Keddad A."/>
            <person name="Boureghda H."/>
            <person name="Abdallah N."/>
            <person name="Vaughan M.M."/>
            <person name="Proctor R.H."/>
            <person name="Busman M."/>
            <person name="O'Donnell K."/>
        </authorList>
    </citation>
    <scope>NUCLEOTIDE SEQUENCE</scope>
    <source>
        <strain evidence="1">NRRL 25174</strain>
    </source>
</reference>
<comment type="caution">
    <text evidence="1">The sequence shown here is derived from an EMBL/GenBank/DDBJ whole genome shotgun (WGS) entry which is preliminary data.</text>
</comment>
<evidence type="ECO:0000313" key="1">
    <source>
        <dbReference type="EMBL" id="KAF4333926.1"/>
    </source>
</evidence>
<sequence>MFLQLLSAECADKGTVDGDVERLKSMGTIEVRVLKAKFVEKVLQEAKAKADQPPMAAEKALFLSGQWKAHRTRGVQGTTVQLRLRTIPTQVSFISLSYVPNEPLPQDDYKVTELPNGKVEIDLA</sequence>